<organism evidence="1 2">
    <name type="scientific">Penicillium alfredii</name>
    <dbReference type="NCBI Taxonomy" id="1506179"/>
    <lineage>
        <taxon>Eukaryota</taxon>
        <taxon>Fungi</taxon>
        <taxon>Dikarya</taxon>
        <taxon>Ascomycota</taxon>
        <taxon>Pezizomycotina</taxon>
        <taxon>Eurotiomycetes</taxon>
        <taxon>Eurotiomycetidae</taxon>
        <taxon>Eurotiales</taxon>
        <taxon>Aspergillaceae</taxon>
        <taxon>Penicillium</taxon>
    </lineage>
</organism>
<reference evidence="1" key="2">
    <citation type="journal article" date="2023" name="IMA Fungus">
        <title>Comparative genomic study of the Penicillium genus elucidates a diverse pangenome and 15 lateral gene transfer events.</title>
        <authorList>
            <person name="Petersen C."/>
            <person name="Sorensen T."/>
            <person name="Nielsen M.R."/>
            <person name="Sondergaard T.E."/>
            <person name="Sorensen J.L."/>
            <person name="Fitzpatrick D.A."/>
            <person name="Frisvad J.C."/>
            <person name="Nielsen K.L."/>
        </authorList>
    </citation>
    <scope>NUCLEOTIDE SEQUENCE</scope>
    <source>
        <strain evidence="1">IBT 34128</strain>
    </source>
</reference>
<keyword evidence="2" id="KW-1185">Reference proteome</keyword>
<sequence length="88" mass="9928">MCPAFWWSSTCRRETSTNDLFGPEWTLVHFADNQPSKTNTSVASDQFLAVASSLGPSLSRAVIADEPQVHRIWERNLVLVRLDTHAAW</sequence>
<dbReference type="EMBL" id="JAPMSZ010000001">
    <property type="protein sequence ID" value="KAJ5114698.1"/>
    <property type="molecule type" value="Genomic_DNA"/>
</dbReference>
<proteinExistence type="predicted"/>
<accession>A0A9W9G9Q8</accession>
<protein>
    <submittedName>
        <fullName evidence="1">Uncharacterized protein</fullName>
    </submittedName>
</protein>
<dbReference type="Proteomes" id="UP001141434">
    <property type="component" value="Unassembled WGS sequence"/>
</dbReference>
<evidence type="ECO:0000313" key="2">
    <source>
        <dbReference type="Proteomes" id="UP001141434"/>
    </source>
</evidence>
<reference evidence="1" key="1">
    <citation type="submission" date="2022-11" db="EMBL/GenBank/DDBJ databases">
        <authorList>
            <person name="Petersen C."/>
        </authorList>
    </citation>
    <scope>NUCLEOTIDE SEQUENCE</scope>
    <source>
        <strain evidence="1">IBT 34128</strain>
    </source>
</reference>
<comment type="caution">
    <text evidence="1">The sequence shown here is derived from an EMBL/GenBank/DDBJ whole genome shotgun (WGS) entry which is preliminary data.</text>
</comment>
<dbReference type="OrthoDB" id="2096480at2759"/>
<dbReference type="GeneID" id="81390209"/>
<dbReference type="RefSeq" id="XP_056515891.1">
    <property type="nucleotide sequence ID" value="XM_056651041.1"/>
</dbReference>
<name>A0A9W9G9Q8_9EURO</name>
<gene>
    <name evidence="1" type="ORF">NUU61_000457</name>
</gene>
<dbReference type="Gene3D" id="3.40.30.120">
    <property type="match status" value="1"/>
</dbReference>
<dbReference type="AlphaFoldDB" id="A0A9W9G9Q8"/>
<evidence type="ECO:0000313" key="1">
    <source>
        <dbReference type="EMBL" id="KAJ5114698.1"/>
    </source>
</evidence>